<dbReference type="PANTHER" id="PTHR40465:SF1">
    <property type="entry name" value="DUF6534 DOMAIN-CONTAINING PROTEIN"/>
    <property type="match status" value="1"/>
</dbReference>
<evidence type="ECO:0000256" key="1">
    <source>
        <dbReference type="SAM" id="MobiDB-lite"/>
    </source>
</evidence>
<evidence type="ECO:0000313" key="4">
    <source>
        <dbReference type="EMBL" id="GBE83542.1"/>
    </source>
</evidence>
<keyword evidence="5" id="KW-1185">Reference proteome</keyword>
<feature type="transmembrane region" description="Helical" evidence="2">
    <location>
        <begin position="12"/>
        <end position="33"/>
    </location>
</feature>
<dbReference type="RefSeq" id="XP_027614455.1">
    <property type="nucleotide sequence ID" value="XM_027758654.1"/>
</dbReference>
<dbReference type="OrthoDB" id="2535105at2759"/>
<feature type="domain" description="DUF6534" evidence="3">
    <location>
        <begin position="178"/>
        <end position="263"/>
    </location>
</feature>
<keyword evidence="2" id="KW-0472">Membrane</keyword>
<dbReference type="GeneID" id="38780459"/>
<feature type="transmembrane region" description="Helical" evidence="2">
    <location>
        <begin position="45"/>
        <end position="69"/>
    </location>
</feature>
<organism evidence="4 5">
    <name type="scientific">Sparassis crispa</name>
    <dbReference type="NCBI Taxonomy" id="139825"/>
    <lineage>
        <taxon>Eukaryota</taxon>
        <taxon>Fungi</taxon>
        <taxon>Dikarya</taxon>
        <taxon>Basidiomycota</taxon>
        <taxon>Agaricomycotina</taxon>
        <taxon>Agaricomycetes</taxon>
        <taxon>Polyporales</taxon>
        <taxon>Sparassidaceae</taxon>
        <taxon>Sparassis</taxon>
    </lineage>
</organism>
<dbReference type="Pfam" id="PF20152">
    <property type="entry name" value="DUF6534"/>
    <property type="match status" value="1"/>
</dbReference>
<proteinExistence type="predicted"/>
<keyword evidence="2" id="KW-1133">Transmembrane helix</keyword>
<feature type="transmembrane region" description="Helical" evidence="2">
    <location>
        <begin position="205"/>
        <end position="232"/>
    </location>
</feature>
<comment type="caution">
    <text evidence="4">The sequence shown here is derived from an EMBL/GenBank/DDBJ whole genome shotgun (WGS) entry which is preliminary data.</text>
</comment>
<protein>
    <recommendedName>
        <fullName evidence="3">DUF6534 domain-containing protein</fullName>
    </recommendedName>
</protein>
<dbReference type="AlphaFoldDB" id="A0A401GMX1"/>
<reference evidence="4 5" key="1">
    <citation type="journal article" date="2018" name="Sci. Rep.">
        <title>Genome sequence of the cauliflower mushroom Sparassis crispa (Hanabiratake) and its association with beneficial usage.</title>
        <authorList>
            <person name="Kiyama R."/>
            <person name="Furutani Y."/>
            <person name="Kawaguchi K."/>
            <person name="Nakanishi T."/>
        </authorList>
    </citation>
    <scope>NUCLEOTIDE SEQUENCE [LARGE SCALE GENOMIC DNA]</scope>
</reference>
<evidence type="ECO:0000256" key="2">
    <source>
        <dbReference type="SAM" id="Phobius"/>
    </source>
</evidence>
<keyword evidence="2" id="KW-0812">Transmembrane</keyword>
<feature type="compositionally biased region" description="Polar residues" evidence="1">
    <location>
        <begin position="329"/>
        <end position="344"/>
    </location>
</feature>
<feature type="transmembrane region" description="Helical" evidence="2">
    <location>
        <begin position="89"/>
        <end position="116"/>
    </location>
</feature>
<feature type="region of interest" description="Disordered" evidence="1">
    <location>
        <begin position="329"/>
        <end position="350"/>
    </location>
</feature>
<dbReference type="EMBL" id="BFAD01000005">
    <property type="protein sequence ID" value="GBE83542.1"/>
    <property type="molecule type" value="Genomic_DNA"/>
</dbReference>
<name>A0A401GMX1_9APHY</name>
<dbReference type="PANTHER" id="PTHR40465">
    <property type="entry name" value="CHROMOSOME 1, WHOLE GENOME SHOTGUN SEQUENCE"/>
    <property type="match status" value="1"/>
</dbReference>
<evidence type="ECO:0000313" key="5">
    <source>
        <dbReference type="Proteomes" id="UP000287166"/>
    </source>
</evidence>
<feature type="transmembrane region" description="Helical" evidence="2">
    <location>
        <begin position="238"/>
        <end position="259"/>
    </location>
</feature>
<sequence>MGDLNSTYGSLFLGVLLSAVLFGITNLQTFIYFQWYPRDKVWNKLVVCWLWLLDAIHLAFCAHMLYHYIVNNPTDPLANSVEIVWSFKAAMIVGTLITVSVQTLYSIRIFMLSVLLQRLEFRRRLVRLMLPLFVSILVFSQYGVGAALCYEIALFETWSTLIVPRNEWISYLPLGSASCVDIVIAVSLCYLLSRCKTGFRSMDSMIKLVMLYTINTGMITAICAVTSIVMVAALPNSLWMISFSFVLGKLYVNCFLAMLNARNALHSRNSADPTFISSLKLQSQAPTPSSPSTSIAPLPLALLRPTLTSHVDISFVDVEKNEREVIASSVSNSECQQRGGSISFTDDPRQ</sequence>
<evidence type="ECO:0000259" key="3">
    <source>
        <dbReference type="Pfam" id="PF20152"/>
    </source>
</evidence>
<gene>
    <name evidence="4" type="ORF">SCP_0505960</name>
</gene>
<dbReference type="InterPro" id="IPR045339">
    <property type="entry name" value="DUF6534"/>
</dbReference>
<accession>A0A401GMX1</accession>
<feature type="transmembrane region" description="Helical" evidence="2">
    <location>
        <begin position="128"/>
        <end position="148"/>
    </location>
</feature>
<dbReference type="Proteomes" id="UP000287166">
    <property type="component" value="Unassembled WGS sequence"/>
</dbReference>
<feature type="transmembrane region" description="Helical" evidence="2">
    <location>
        <begin position="168"/>
        <end position="193"/>
    </location>
</feature>
<dbReference type="InParanoid" id="A0A401GMX1"/>